<keyword evidence="5 12" id="KW-0378">Hydrolase</keyword>
<dbReference type="CDD" id="cd12797">
    <property type="entry name" value="M23_peptidase"/>
    <property type="match status" value="1"/>
</dbReference>
<evidence type="ECO:0000259" key="10">
    <source>
        <dbReference type="Pfam" id="PF01551"/>
    </source>
</evidence>
<comment type="cofactor">
    <cofactor evidence="1">
        <name>Zn(2+)</name>
        <dbReference type="ChEBI" id="CHEBI:29105"/>
    </cofactor>
</comment>
<dbReference type="EC" id="3.4.24.-" evidence="12"/>
<name>A0ABV7ITN8_9SPHN</name>
<keyword evidence="13" id="KW-1185">Reference proteome</keyword>
<evidence type="ECO:0000256" key="7">
    <source>
        <dbReference type="ARBA" id="ARBA00023049"/>
    </source>
</evidence>
<keyword evidence="3" id="KW-0645">Protease</keyword>
<evidence type="ECO:0000256" key="3">
    <source>
        <dbReference type="ARBA" id="ARBA00022670"/>
    </source>
</evidence>
<evidence type="ECO:0000313" key="13">
    <source>
        <dbReference type="Proteomes" id="UP001595604"/>
    </source>
</evidence>
<organism evidence="12 13">
    <name type="scientific">Novosphingobium bradum</name>
    <dbReference type="NCBI Taxonomy" id="1737444"/>
    <lineage>
        <taxon>Bacteria</taxon>
        <taxon>Pseudomonadati</taxon>
        <taxon>Pseudomonadota</taxon>
        <taxon>Alphaproteobacteria</taxon>
        <taxon>Sphingomonadales</taxon>
        <taxon>Sphingomonadaceae</taxon>
        <taxon>Novosphingobium</taxon>
    </lineage>
</organism>
<comment type="caution">
    <text evidence="12">The sequence shown here is derived from an EMBL/GenBank/DDBJ whole genome shotgun (WGS) entry which is preliminary data.</text>
</comment>
<dbReference type="PANTHER" id="PTHR21666">
    <property type="entry name" value="PEPTIDASE-RELATED"/>
    <property type="match status" value="1"/>
</dbReference>
<feature type="domain" description="Csd3-like second N-terminal" evidence="11">
    <location>
        <begin position="202"/>
        <end position="319"/>
    </location>
</feature>
<dbReference type="InterPro" id="IPR050570">
    <property type="entry name" value="Cell_wall_metabolism_enzyme"/>
</dbReference>
<comment type="subcellular location">
    <subcellularLocation>
        <location evidence="2">Cell envelope</location>
    </subcellularLocation>
</comment>
<evidence type="ECO:0000313" key="12">
    <source>
        <dbReference type="EMBL" id="MFC3174581.1"/>
    </source>
</evidence>
<evidence type="ECO:0000259" key="11">
    <source>
        <dbReference type="Pfam" id="PF19425"/>
    </source>
</evidence>
<evidence type="ECO:0000256" key="8">
    <source>
        <dbReference type="SAM" id="MobiDB-lite"/>
    </source>
</evidence>
<reference evidence="13" key="1">
    <citation type="journal article" date="2019" name="Int. J. Syst. Evol. Microbiol.">
        <title>The Global Catalogue of Microorganisms (GCM) 10K type strain sequencing project: providing services to taxonomists for standard genome sequencing and annotation.</title>
        <authorList>
            <consortium name="The Broad Institute Genomics Platform"/>
            <consortium name="The Broad Institute Genome Sequencing Center for Infectious Disease"/>
            <person name="Wu L."/>
            <person name="Ma J."/>
        </authorList>
    </citation>
    <scope>NUCLEOTIDE SEQUENCE [LARGE SCALE GENOMIC DNA]</scope>
    <source>
        <strain evidence="13">KCTC 42984</strain>
    </source>
</reference>
<gene>
    <name evidence="12" type="ORF">ACFOD9_09975</name>
</gene>
<dbReference type="Pfam" id="PF19425">
    <property type="entry name" value="Csd3_N2"/>
    <property type="match status" value="1"/>
</dbReference>
<feature type="transmembrane region" description="Helical" evidence="9">
    <location>
        <begin position="52"/>
        <end position="74"/>
    </location>
</feature>
<keyword evidence="9" id="KW-1133">Transmembrane helix</keyword>
<protein>
    <submittedName>
        <fullName evidence="12">M23 family metallopeptidase</fullName>
        <ecNumber evidence="12">3.4.24.-</ecNumber>
    </submittedName>
</protein>
<dbReference type="SUPFAM" id="SSF51261">
    <property type="entry name" value="Duplicated hybrid motif"/>
    <property type="match status" value="1"/>
</dbReference>
<evidence type="ECO:0000256" key="5">
    <source>
        <dbReference type="ARBA" id="ARBA00022801"/>
    </source>
</evidence>
<dbReference type="GO" id="GO:0016787">
    <property type="term" value="F:hydrolase activity"/>
    <property type="evidence" value="ECO:0007669"/>
    <property type="project" value="UniProtKB-KW"/>
</dbReference>
<keyword evidence="9" id="KW-0812">Transmembrane</keyword>
<dbReference type="InterPro" id="IPR011055">
    <property type="entry name" value="Dup_hybrid_motif"/>
</dbReference>
<evidence type="ECO:0000256" key="6">
    <source>
        <dbReference type="ARBA" id="ARBA00022833"/>
    </source>
</evidence>
<dbReference type="Gene3D" id="3.10.450.350">
    <property type="match status" value="1"/>
</dbReference>
<evidence type="ECO:0000256" key="1">
    <source>
        <dbReference type="ARBA" id="ARBA00001947"/>
    </source>
</evidence>
<evidence type="ECO:0000256" key="2">
    <source>
        <dbReference type="ARBA" id="ARBA00004196"/>
    </source>
</evidence>
<feature type="region of interest" description="Disordered" evidence="8">
    <location>
        <begin position="79"/>
        <end position="103"/>
    </location>
</feature>
<accession>A0ABV7ITN8</accession>
<dbReference type="Pfam" id="PF01551">
    <property type="entry name" value="Peptidase_M23"/>
    <property type="match status" value="1"/>
</dbReference>
<dbReference type="Gene3D" id="2.70.70.10">
    <property type="entry name" value="Glucose Permease (Domain IIA)"/>
    <property type="match status" value="1"/>
</dbReference>
<keyword evidence="6" id="KW-0862">Zinc</keyword>
<feature type="compositionally biased region" description="Low complexity" evidence="8">
    <location>
        <begin position="79"/>
        <end position="102"/>
    </location>
</feature>
<sequence>MRASSPDLARDRAILDSYDPRVWAAEWARAHGSAASAGAASSHLATLRRGPAGMALAAALALCVLGAGALTAWLQQTAPTAPAGPASPGRPGAAPSTPAGPGELRRTLILPAATDLPRMLAAQGIEAELARRIAENAIPGLRPTGEVRAVLVLDATTSPPRFIRLEASNGDSSGVVVRQAEAGQLAVSRVAAQIESRILVQHGTMDGDSFYTSAVAVGIPNSLIPVFAKALSFDFDFQREVSAGDAFEAAWSQPVNSSGEAVGAPTLLYASLTTTAKTAAVYRSVGADGVEEWYDASGRSTVRSFMRTPVDGARVTSKFGMRFHPVLHYNRLHAGVDFAVPVGTPVYASAGGVVIGSHPTACGGNMAVVRHDNGWVTRYFHLSKFADGLYEGERIPQGFTLGLSGTTGTCTTGPHLHYEVRINDEPVDPLSIQTDSSGKTLSGQDLVTFAAMRDRIDVARAQQAD</sequence>
<proteinExistence type="predicted"/>
<dbReference type="InterPro" id="IPR045834">
    <property type="entry name" value="Csd3_N2"/>
</dbReference>
<dbReference type="RefSeq" id="WP_379509929.1">
    <property type="nucleotide sequence ID" value="NZ_JBHRTQ010000007.1"/>
</dbReference>
<keyword evidence="7" id="KW-0482">Metalloprotease</keyword>
<keyword evidence="4" id="KW-0479">Metal-binding</keyword>
<dbReference type="PANTHER" id="PTHR21666:SF288">
    <property type="entry name" value="CELL DIVISION PROTEIN YTFB"/>
    <property type="match status" value="1"/>
</dbReference>
<dbReference type="InterPro" id="IPR016047">
    <property type="entry name" value="M23ase_b-sheet_dom"/>
</dbReference>
<keyword evidence="9" id="KW-0472">Membrane</keyword>
<evidence type="ECO:0000256" key="9">
    <source>
        <dbReference type="SAM" id="Phobius"/>
    </source>
</evidence>
<dbReference type="EMBL" id="JBHRTQ010000007">
    <property type="protein sequence ID" value="MFC3174581.1"/>
    <property type="molecule type" value="Genomic_DNA"/>
</dbReference>
<feature type="domain" description="M23ase beta-sheet core" evidence="10">
    <location>
        <begin position="332"/>
        <end position="429"/>
    </location>
</feature>
<dbReference type="Proteomes" id="UP001595604">
    <property type="component" value="Unassembled WGS sequence"/>
</dbReference>
<evidence type="ECO:0000256" key="4">
    <source>
        <dbReference type="ARBA" id="ARBA00022723"/>
    </source>
</evidence>